<comment type="caution">
    <text evidence="10">The sequence shown here is derived from an EMBL/GenBank/DDBJ whole genome shotgun (WGS) entry which is preliminary data.</text>
</comment>
<comment type="subcellular location">
    <subcellularLocation>
        <location evidence="1">Cell membrane</location>
        <topology evidence="1">Multi-pass membrane protein</topology>
    </subcellularLocation>
</comment>
<keyword evidence="3" id="KW-0328">Glycosyltransferase</keyword>
<dbReference type="GO" id="GO:0016763">
    <property type="term" value="F:pentosyltransferase activity"/>
    <property type="evidence" value="ECO:0007669"/>
    <property type="project" value="TreeGrafter"/>
</dbReference>
<feature type="domain" description="Glycosyltransferase RgtA/B/C/D-like" evidence="9">
    <location>
        <begin position="81"/>
        <end position="237"/>
    </location>
</feature>
<name>A0A537IP56_9BACT</name>
<dbReference type="PANTHER" id="PTHR33908">
    <property type="entry name" value="MANNOSYLTRANSFERASE YKCB-RELATED"/>
    <property type="match status" value="1"/>
</dbReference>
<feature type="transmembrane region" description="Helical" evidence="8">
    <location>
        <begin position="385"/>
        <end position="404"/>
    </location>
</feature>
<reference evidence="10 11" key="1">
    <citation type="journal article" date="2019" name="Nat. Microbiol.">
        <title>Mediterranean grassland soil C-N compound turnover is dependent on rainfall and depth, and is mediated by genomically divergent microorganisms.</title>
        <authorList>
            <person name="Diamond S."/>
            <person name="Andeer P.F."/>
            <person name="Li Z."/>
            <person name="Crits-Christoph A."/>
            <person name="Burstein D."/>
            <person name="Anantharaman K."/>
            <person name="Lane K.R."/>
            <person name="Thomas B.C."/>
            <person name="Pan C."/>
            <person name="Northen T.R."/>
            <person name="Banfield J.F."/>
        </authorList>
    </citation>
    <scope>NUCLEOTIDE SEQUENCE [LARGE SCALE GENOMIC DNA]</scope>
    <source>
        <strain evidence="10">NP_8</strain>
    </source>
</reference>
<dbReference type="Pfam" id="PF13231">
    <property type="entry name" value="PMT_2"/>
    <property type="match status" value="1"/>
</dbReference>
<evidence type="ECO:0000256" key="1">
    <source>
        <dbReference type="ARBA" id="ARBA00004651"/>
    </source>
</evidence>
<dbReference type="PANTHER" id="PTHR33908:SF11">
    <property type="entry name" value="MEMBRANE PROTEIN"/>
    <property type="match status" value="1"/>
</dbReference>
<dbReference type="InterPro" id="IPR038731">
    <property type="entry name" value="RgtA/B/C-like"/>
</dbReference>
<evidence type="ECO:0000256" key="3">
    <source>
        <dbReference type="ARBA" id="ARBA00022676"/>
    </source>
</evidence>
<keyword evidence="2" id="KW-1003">Cell membrane</keyword>
<feature type="transmembrane region" description="Helical" evidence="8">
    <location>
        <begin position="331"/>
        <end position="349"/>
    </location>
</feature>
<dbReference type="GO" id="GO:0005886">
    <property type="term" value="C:plasma membrane"/>
    <property type="evidence" value="ECO:0007669"/>
    <property type="project" value="UniProtKB-SubCell"/>
</dbReference>
<evidence type="ECO:0000256" key="8">
    <source>
        <dbReference type="SAM" id="Phobius"/>
    </source>
</evidence>
<protein>
    <submittedName>
        <fullName evidence="10">Glycosyltransferase family 39 protein</fullName>
    </submittedName>
</protein>
<feature type="transmembrane region" description="Helical" evidence="8">
    <location>
        <begin position="153"/>
        <end position="171"/>
    </location>
</feature>
<evidence type="ECO:0000259" key="9">
    <source>
        <dbReference type="Pfam" id="PF13231"/>
    </source>
</evidence>
<dbReference type="InterPro" id="IPR050297">
    <property type="entry name" value="LipidA_mod_glycosyltrf_83"/>
</dbReference>
<feature type="transmembrane region" description="Helical" evidence="8">
    <location>
        <begin position="101"/>
        <end position="121"/>
    </location>
</feature>
<keyword evidence="7 8" id="KW-0472">Membrane</keyword>
<gene>
    <name evidence="10" type="ORF">E6H05_10145</name>
</gene>
<dbReference type="EMBL" id="VBAP01000075">
    <property type="protein sequence ID" value="TMI73138.1"/>
    <property type="molecule type" value="Genomic_DNA"/>
</dbReference>
<evidence type="ECO:0000256" key="6">
    <source>
        <dbReference type="ARBA" id="ARBA00022989"/>
    </source>
</evidence>
<feature type="transmembrane region" description="Helical" evidence="8">
    <location>
        <begin position="307"/>
        <end position="325"/>
    </location>
</feature>
<evidence type="ECO:0000313" key="11">
    <source>
        <dbReference type="Proteomes" id="UP000318834"/>
    </source>
</evidence>
<sequence length="533" mass="58737">MTMRSRPWLLCALIAVLTATLYFRALDEIPPHVSGDEVKFATQAAALASSGRDLNGQRLPLFLTMTDPLISNNSTNVWFQPMLFYLIALTLKVAPLTEWSIRLPSALIGVLDVVLVFVLARRLFAKVWQAALAATLLALAPAHFIMSRVAADYICSVPFTLAWLLCLVTFFQRRDVRLLFVAGLLLGAGFYSYIAAWVMMPLYVLLTVAVIWMAGERRIAAILAPVAGFALPLSLFVLWSINHPAMLHDTLARYALIDPQGPFGLSAGLPRSSNAVSRLSVYWDYFNPAYLFLAGGANLMDSTRRAGLFLLPAMAFVPCGVVALWTRRSEISSRLILLGFVTAPVAATLLNERYCADRELFVLPFATVICVEGAASLMADRRTAARALAMALCLAVPLHFAVFYRDYTTDYRARVVGWFDPFETSQVAEYVVSRDSAEPVPAVYLSTNMEYMNVGGYRWRFQMLKHSRLDLWARTRYFAGPDSVSQLPAGSVIVFGGKDPLLEPSLETGQSRIAKIVTDPSGGRAVVIVRAGP</sequence>
<keyword evidence="4 10" id="KW-0808">Transferase</keyword>
<evidence type="ECO:0000256" key="2">
    <source>
        <dbReference type="ARBA" id="ARBA00022475"/>
    </source>
</evidence>
<dbReference type="AlphaFoldDB" id="A0A537IP56"/>
<keyword evidence="6 8" id="KW-1133">Transmembrane helix</keyword>
<proteinExistence type="predicted"/>
<evidence type="ECO:0000256" key="5">
    <source>
        <dbReference type="ARBA" id="ARBA00022692"/>
    </source>
</evidence>
<keyword evidence="5 8" id="KW-0812">Transmembrane</keyword>
<evidence type="ECO:0000256" key="4">
    <source>
        <dbReference type="ARBA" id="ARBA00022679"/>
    </source>
</evidence>
<dbReference type="GO" id="GO:0009103">
    <property type="term" value="P:lipopolysaccharide biosynthetic process"/>
    <property type="evidence" value="ECO:0007669"/>
    <property type="project" value="UniProtKB-ARBA"/>
</dbReference>
<accession>A0A537IP56</accession>
<feature type="transmembrane region" description="Helical" evidence="8">
    <location>
        <begin position="77"/>
        <end position="94"/>
    </location>
</feature>
<feature type="transmembrane region" description="Helical" evidence="8">
    <location>
        <begin position="219"/>
        <end position="241"/>
    </location>
</feature>
<evidence type="ECO:0000256" key="7">
    <source>
        <dbReference type="ARBA" id="ARBA00023136"/>
    </source>
</evidence>
<dbReference type="Proteomes" id="UP000318834">
    <property type="component" value="Unassembled WGS sequence"/>
</dbReference>
<evidence type="ECO:0000313" key="10">
    <source>
        <dbReference type="EMBL" id="TMI73138.1"/>
    </source>
</evidence>
<organism evidence="10 11">
    <name type="scientific">Candidatus Segetimicrobium genomatis</name>
    <dbReference type="NCBI Taxonomy" id="2569760"/>
    <lineage>
        <taxon>Bacteria</taxon>
        <taxon>Bacillati</taxon>
        <taxon>Candidatus Sysuimicrobiota</taxon>
        <taxon>Candidatus Sysuimicrobiia</taxon>
        <taxon>Candidatus Sysuimicrobiales</taxon>
        <taxon>Candidatus Segetimicrobiaceae</taxon>
        <taxon>Candidatus Segetimicrobium</taxon>
    </lineage>
</organism>
<feature type="transmembrane region" description="Helical" evidence="8">
    <location>
        <begin position="361"/>
        <end position="379"/>
    </location>
</feature>